<reference evidence="1 2" key="1">
    <citation type="submission" date="2018-07" db="EMBL/GenBank/DDBJ databases">
        <title>Genome assembly of strain KB82.</title>
        <authorList>
            <person name="Kukolya J."/>
            <person name="Horvath B."/>
            <person name="Nagy I."/>
            <person name="Toth A."/>
        </authorList>
    </citation>
    <scope>NUCLEOTIDE SEQUENCE [LARGE SCALE GENOMIC DNA]</scope>
    <source>
        <strain evidence="1 2">Kb82</strain>
    </source>
</reference>
<evidence type="ECO:0000313" key="2">
    <source>
        <dbReference type="Proteomes" id="UP000640614"/>
    </source>
</evidence>
<gene>
    <name evidence="1" type="ORF">C4F50_15435</name>
</gene>
<proteinExistence type="predicted"/>
<sequence length="59" mass="6385">MPELCGGIKLKRLLHSGGPAGKRAAVKTEKSFLESTAVLLKRKNSAALRSLSIYCTNRL</sequence>
<accession>A0ABR9TLT7</accession>
<name>A0ABR9TLT7_9FLAO</name>
<keyword evidence="2" id="KW-1185">Reference proteome</keyword>
<evidence type="ECO:0000313" key="1">
    <source>
        <dbReference type="EMBL" id="MBE8726329.1"/>
    </source>
</evidence>
<dbReference type="EMBL" id="PRDM01000003">
    <property type="protein sequence ID" value="MBE8726329.1"/>
    <property type="molecule type" value="Genomic_DNA"/>
</dbReference>
<dbReference type="Proteomes" id="UP000640614">
    <property type="component" value="Unassembled WGS sequence"/>
</dbReference>
<comment type="caution">
    <text evidence="1">The sequence shown here is derived from an EMBL/GenBank/DDBJ whole genome shotgun (WGS) entry which is preliminary data.</text>
</comment>
<protein>
    <submittedName>
        <fullName evidence="1">Uncharacterized protein</fullName>
    </submittedName>
</protein>
<organism evidence="1 2">
    <name type="scientific">Flavobacterium hungaricum</name>
    <dbReference type="NCBI Taxonomy" id="2082725"/>
    <lineage>
        <taxon>Bacteria</taxon>
        <taxon>Pseudomonadati</taxon>
        <taxon>Bacteroidota</taxon>
        <taxon>Flavobacteriia</taxon>
        <taxon>Flavobacteriales</taxon>
        <taxon>Flavobacteriaceae</taxon>
        <taxon>Flavobacterium</taxon>
    </lineage>
</organism>